<gene>
    <name evidence="1" type="ORF">G2W53_022185</name>
</gene>
<evidence type="ECO:0000313" key="1">
    <source>
        <dbReference type="EMBL" id="KAF7824041.1"/>
    </source>
</evidence>
<reference evidence="1" key="1">
    <citation type="submission" date="2020-09" db="EMBL/GenBank/DDBJ databases">
        <title>Genome-Enabled Discovery of Anthraquinone Biosynthesis in Senna tora.</title>
        <authorList>
            <person name="Kang S.-H."/>
            <person name="Pandey R.P."/>
            <person name="Lee C.-M."/>
            <person name="Sim J.-S."/>
            <person name="Jeong J.-T."/>
            <person name="Choi B.-S."/>
            <person name="Jung M."/>
            <person name="Ginzburg D."/>
            <person name="Zhao K."/>
            <person name="Won S.Y."/>
            <person name="Oh T.-J."/>
            <person name="Yu Y."/>
            <person name="Kim N.-H."/>
            <person name="Lee O.R."/>
            <person name="Lee T.-H."/>
            <person name="Bashyal P."/>
            <person name="Kim T.-S."/>
            <person name="Lee W.-H."/>
            <person name="Kawkins C."/>
            <person name="Kim C.-K."/>
            <person name="Kim J.S."/>
            <person name="Ahn B.O."/>
            <person name="Rhee S.Y."/>
            <person name="Sohng J.K."/>
        </authorList>
    </citation>
    <scope>NUCLEOTIDE SEQUENCE</scope>
    <source>
        <tissue evidence="1">Leaf</tissue>
    </source>
</reference>
<evidence type="ECO:0000313" key="2">
    <source>
        <dbReference type="Proteomes" id="UP000634136"/>
    </source>
</evidence>
<dbReference type="Proteomes" id="UP000634136">
    <property type="component" value="Unassembled WGS sequence"/>
</dbReference>
<protein>
    <submittedName>
        <fullName evidence="1">Mitogen-activated protein kinase 17 isoform X2</fullName>
    </submittedName>
</protein>
<proteinExistence type="predicted"/>
<sequence>MLFHFPIITPKLTGQFYNRERVCVAKEEETDIKESCKDNNTASGIKATLQNSPRSLSVKQLEDACRNSLTIQNNCCKSAYNGHRLIKSASISASRCVGVQKPRGRNDCACTSR</sequence>
<keyword evidence="2" id="KW-1185">Reference proteome</keyword>
<accession>A0A834TN41</accession>
<dbReference type="EMBL" id="JAAIUW010000007">
    <property type="protein sequence ID" value="KAF7824041.1"/>
    <property type="molecule type" value="Genomic_DNA"/>
</dbReference>
<dbReference type="AlphaFoldDB" id="A0A834TN41"/>
<dbReference type="GO" id="GO:0016301">
    <property type="term" value="F:kinase activity"/>
    <property type="evidence" value="ECO:0007669"/>
    <property type="project" value="UniProtKB-KW"/>
</dbReference>
<organism evidence="1 2">
    <name type="scientific">Senna tora</name>
    <dbReference type="NCBI Taxonomy" id="362788"/>
    <lineage>
        <taxon>Eukaryota</taxon>
        <taxon>Viridiplantae</taxon>
        <taxon>Streptophyta</taxon>
        <taxon>Embryophyta</taxon>
        <taxon>Tracheophyta</taxon>
        <taxon>Spermatophyta</taxon>
        <taxon>Magnoliopsida</taxon>
        <taxon>eudicotyledons</taxon>
        <taxon>Gunneridae</taxon>
        <taxon>Pentapetalae</taxon>
        <taxon>rosids</taxon>
        <taxon>fabids</taxon>
        <taxon>Fabales</taxon>
        <taxon>Fabaceae</taxon>
        <taxon>Caesalpinioideae</taxon>
        <taxon>Cassia clade</taxon>
        <taxon>Senna</taxon>
    </lineage>
</organism>
<comment type="caution">
    <text evidence="1">The sequence shown here is derived from an EMBL/GenBank/DDBJ whole genome shotgun (WGS) entry which is preliminary data.</text>
</comment>
<name>A0A834TN41_9FABA</name>
<keyword evidence="1" id="KW-0808">Transferase</keyword>
<keyword evidence="1" id="KW-0418">Kinase</keyword>